<protein>
    <submittedName>
        <fullName evidence="2">Uncharacterized protein</fullName>
    </submittedName>
</protein>
<accession>A0A7W8B979</accession>
<sequence>MSNAALSASAKACGDTSKGWKGLPSVSPDPRARLSASSPLRVPPLQLPNAIPQRSRGIPVSPLAASASWAAVSAKSRAGSLAPPSPAG</sequence>
<dbReference type="EMBL" id="JACHJF010000006">
    <property type="protein sequence ID" value="MBB5119106.1"/>
    <property type="molecule type" value="Genomic_DNA"/>
</dbReference>
<reference evidence="2 3" key="1">
    <citation type="submission" date="2020-08" db="EMBL/GenBank/DDBJ databases">
        <title>Genomic Encyclopedia of Type Strains, Phase III (KMG-III): the genomes of soil and plant-associated and newly described type strains.</title>
        <authorList>
            <person name="Whitman W."/>
        </authorList>
    </citation>
    <scope>NUCLEOTIDE SEQUENCE [LARGE SCALE GENOMIC DNA]</scope>
    <source>
        <strain evidence="2 3">CECT 3259</strain>
    </source>
</reference>
<comment type="caution">
    <text evidence="2">The sequence shown here is derived from an EMBL/GenBank/DDBJ whole genome shotgun (WGS) entry which is preliminary data.</text>
</comment>
<dbReference type="Proteomes" id="UP000528608">
    <property type="component" value="Unassembled WGS sequence"/>
</dbReference>
<proteinExistence type="predicted"/>
<evidence type="ECO:0000313" key="3">
    <source>
        <dbReference type="Proteomes" id="UP000528608"/>
    </source>
</evidence>
<gene>
    <name evidence="2" type="ORF">FHS36_002539</name>
</gene>
<dbReference type="AlphaFoldDB" id="A0A7W8B979"/>
<organism evidence="2 3">
    <name type="scientific">Streptomyces eurocidicus</name>
    <name type="common">Streptoverticillium eurocidicus</name>
    <dbReference type="NCBI Taxonomy" id="66423"/>
    <lineage>
        <taxon>Bacteria</taxon>
        <taxon>Bacillati</taxon>
        <taxon>Actinomycetota</taxon>
        <taxon>Actinomycetes</taxon>
        <taxon>Kitasatosporales</taxon>
        <taxon>Streptomycetaceae</taxon>
        <taxon>Streptomyces</taxon>
    </lineage>
</organism>
<feature type="region of interest" description="Disordered" evidence="1">
    <location>
        <begin position="1"/>
        <end position="57"/>
    </location>
</feature>
<evidence type="ECO:0000313" key="2">
    <source>
        <dbReference type="EMBL" id="MBB5119106.1"/>
    </source>
</evidence>
<evidence type="ECO:0000256" key="1">
    <source>
        <dbReference type="SAM" id="MobiDB-lite"/>
    </source>
</evidence>
<name>A0A7W8B979_STREU</name>